<dbReference type="GO" id="GO:0015344">
    <property type="term" value="F:siderophore uptake transmembrane transporter activity"/>
    <property type="evidence" value="ECO:0007669"/>
    <property type="project" value="TreeGrafter"/>
</dbReference>
<feature type="domain" description="Secretin/TonB short N-terminal" evidence="17">
    <location>
        <begin position="62"/>
        <end position="113"/>
    </location>
</feature>
<evidence type="ECO:0000256" key="1">
    <source>
        <dbReference type="ARBA" id="ARBA00004571"/>
    </source>
</evidence>
<dbReference type="NCBIfam" id="TIGR01783">
    <property type="entry name" value="TonB-siderophor"/>
    <property type="match status" value="1"/>
</dbReference>
<evidence type="ECO:0000256" key="13">
    <source>
        <dbReference type="ARBA" id="ARBA00023237"/>
    </source>
</evidence>
<dbReference type="Pfam" id="PF07660">
    <property type="entry name" value="STN"/>
    <property type="match status" value="1"/>
</dbReference>
<keyword evidence="11 14" id="KW-0472">Membrane</keyword>
<dbReference type="AlphaFoldDB" id="A0AA41XUK4"/>
<dbReference type="PROSITE" id="PS52016">
    <property type="entry name" value="TONB_DEPENDENT_REC_3"/>
    <property type="match status" value="1"/>
</dbReference>
<proteinExistence type="inferred from homology"/>
<dbReference type="Gene3D" id="3.55.50.30">
    <property type="match status" value="1"/>
</dbReference>
<evidence type="ECO:0000256" key="5">
    <source>
        <dbReference type="ARBA" id="ARBA00022496"/>
    </source>
</evidence>
<evidence type="ECO:0000313" key="21">
    <source>
        <dbReference type="Proteomes" id="UP001165569"/>
    </source>
</evidence>
<dbReference type="InterPro" id="IPR012910">
    <property type="entry name" value="Plug_dom"/>
</dbReference>
<evidence type="ECO:0000256" key="12">
    <source>
        <dbReference type="ARBA" id="ARBA00023170"/>
    </source>
</evidence>
<dbReference type="FunFam" id="2.170.130.10:FF:000001">
    <property type="entry name" value="Catecholate siderophore TonB-dependent receptor"/>
    <property type="match status" value="1"/>
</dbReference>
<dbReference type="PANTHER" id="PTHR32552">
    <property type="entry name" value="FERRICHROME IRON RECEPTOR-RELATED"/>
    <property type="match status" value="1"/>
</dbReference>
<evidence type="ECO:0000256" key="11">
    <source>
        <dbReference type="ARBA" id="ARBA00023136"/>
    </source>
</evidence>
<dbReference type="EMBL" id="JAMPJT010000004">
    <property type="protein sequence ID" value="MCV9878643.1"/>
    <property type="molecule type" value="Genomic_DNA"/>
</dbReference>
<dbReference type="Proteomes" id="UP001165568">
    <property type="component" value="Unassembled WGS sequence"/>
</dbReference>
<keyword evidence="12 18" id="KW-0675">Receptor</keyword>
<evidence type="ECO:0000256" key="8">
    <source>
        <dbReference type="ARBA" id="ARBA00023004"/>
    </source>
</evidence>
<dbReference type="PANTHER" id="PTHR32552:SF68">
    <property type="entry name" value="FERRICHROME OUTER MEMBRANE TRANSPORTER_PHAGE RECEPTOR"/>
    <property type="match status" value="1"/>
</dbReference>
<evidence type="ECO:0000313" key="18">
    <source>
        <dbReference type="EMBL" id="MCV9878643.1"/>
    </source>
</evidence>
<dbReference type="CDD" id="cd01347">
    <property type="entry name" value="ligand_gated_channel"/>
    <property type="match status" value="1"/>
</dbReference>
<evidence type="ECO:0000256" key="16">
    <source>
        <dbReference type="SAM" id="SignalP"/>
    </source>
</evidence>
<keyword evidence="6 14" id="KW-0812">Transmembrane</keyword>
<evidence type="ECO:0000256" key="4">
    <source>
        <dbReference type="ARBA" id="ARBA00022452"/>
    </source>
</evidence>
<keyword evidence="13 14" id="KW-0998">Cell outer membrane</keyword>
<dbReference type="SUPFAM" id="SSF56935">
    <property type="entry name" value="Porins"/>
    <property type="match status" value="1"/>
</dbReference>
<dbReference type="InterPro" id="IPR036942">
    <property type="entry name" value="Beta-barrel_TonB_sf"/>
</dbReference>
<keyword evidence="7 16" id="KW-0732">Signal</keyword>
<dbReference type="Gene3D" id="2.170.130.10">
    <property type="entry name" value="TonB-dependent receptor, plug domain"/>
    <property type="match status" value="1"/>
</dbReference>
<dbReference type="InterPro" id="IPR010105">
    <property type="entry name" value="TonB_sidphr_rcpt"/>
</dbReference>
<dbReference type="GO" id="GO:0038023">
    <property type="term" value="F:signaling receptor activity"/>
    <property type="evidence" value="ECO:0007669"/>
    <property type="project" value="InterPro"/>
</dbReference>
<evidence type="ECO:0000256" key="14">
    <source>
        <dbReference type="PROSITE-ProRule" id="PRU01360"/>
    </source>
</evidence>
<reference evidence="18" key="1">
    <citation type="submission" date="2022-04" db="EMBL/GenBank/DDBJ databases">
        <title>Brenneria sp. isolated from walnut trees in Serbia.</title>
        <authorList>
            <person name="Gasic K."/>
            <person name="Zlatkovic N."/>
            <person name="Kuzmanovic N."/>
        </authorList>
    </citation>
    <scope>NUCLEOTIDE SEQUENCE</scope>
    <source>
        <strain evidence="19">KBI 423</strain>
        <strain evidence="18">KBI 447</strain>
    </source>
</reference>
<dbReference type="RefSeq" id="WP_264089863.1">
    <property type="nucleotide sequence ID" value="NZ_JAMPJT010000004.1"/>
</dbReference>
<comment type="similarity">
    <text evidence="2 14 15">Belongs to the TonB-dependent receptor family.</text>
</comment>
<dbReference type="Proteomes" id="UP001165569">
    <property type="component" value="Unassembled WGS sequence"/>
</dbReference>
<organism evidence="18 21">
    <name type="scientific">Brenneria izbisi</name>
    <dbReference type="NCBI Taxonomy" id="2939450"/>
    <lineage>
        <taxon>Bacteria</taxon>
        <taxon>Pseudomonadati</taxon>
        <taxon>Pseudomonadota</taxon>
        <taxon>Gammaproteobacteria</taxon>
        <taxon>Enterobacterales</taxon>
        <taxon>Pectobacteriaceae</taxon>
        <taxon>Brenneria</taxon>
    </lineage>
</organism>
<dbReference type="Pfam" id="PF00593">
    <property type="entry name" value="TonB_dep_Rec_b-barrel"/>
    <property type="match status" value="1"/>
</dbReference>
<dbReference type="InterPro" id="IPR000531">
    <property type="entry name" value="Beta-barrel_TonB"/>
</dbReference>
<dbReference type="EMBL" id="JAMPJU010000004">
    <property type="protein sequence ID" value="MCV9882174.1"/>
    <property type="molecule type" value="Genomic_DNA"/>
</dbReference>
<gene>
    <name evidence="18" type="ORF">NC803_07230</name>
    <name evidence="19" type="ORF">NC856_07805</name>
</gene>
<accession>A0AA41XUK4</accession>
<dbReference type="GO" id="GO:0015891">
    <property type="term" value="P:siderophore transport"/>
    <property type="evidence" value="ECO:0007669"/>
    <property type="project" value="InterPro"/>
</dbReference>
<evidence type="ECO:0000256" key="15">
    <source>
        <dbReference type="RuleBase" id="RU003357"/>
    </source>
</evidence>
<keyword evidence="9" id="KW-0406">Ion transport</keyword>
<dbReference type="InterPro" id="IPR037066">
    <property type="entry name" value="Plug_dom_sf"/>
</dbReference>
<keyword evidence="3 14" id="KW-0813">Transport</keyword>
<dbReference type="Gene3D" id="2.40.170.20">
    <property type="entry name" value="TonB-dependent receptor, beta-barrel domain"/>
    <property type="match status" value="1"/>
</dbReference>
<dbReference type="GO" id="GO:0009279">
    <property type="term" value="C:cell outer membrane"/>
    <property type="evidence" value="ECO:0007669"/>
    <property type="project" value="UniProtKB-SubCell"/>
</dbReference>
<dbReference type="Pfam" id="PF07715">
    <property type="entry name" value="Plug"/>
    <property type="match status" value="1"/>
</dbReference>
<keyword evidence="20" id="KW-1185">Reference proteome</keyword>
<evidence type="ECO:0000259" key="17">
    <source>
        <dbReference type="SMART" id="SM00965"/>
    </source>
</evidence>
<keyword evidence="5" id="KW-0410">Iron transport</keyword>
<sequence length="797" mass="88123">MAGFRTHLLARALRMAVSGAACSMALPVVSVYAASAATVQSYAVPAGPLNQVLNQFAQQAGVLLAYDPALAAGKNSSGLQGRYDVQQGFQHILVDSGLTAQYSADGGVTLAPQSASAPVPDSATAQTKNEQIVVMAPPNTALKLDVPLSETPRAVSVVTDTQIQARGAQKIDQALRYSAGILATPYGPDNKTEWINIRGFSDQNRFQNGLSTLNEDGFYTQQMEPFGVERIEVLKGPASVLYGQNPPGGLVNVITKRPTRLPQGLIELEYGSDDYRHLAIDSAGPLNDDGSILYRVVALARDTSGEVDFANSKRLYLAPSITFLGEDTELTVLASYMDTQSGMTNGFKLPYGTLHNTPFGKVGYKTSLGEPDLNRHNTRQFNLGYELTHHLNDTWMFQQNVNYAYQNLDLRGVYAMGQVDDRHASRGLTYRDGFAQNWALDNRMVGEWRFDDIENTLLLGFDYRRSNTQSHDADLSPYNSAHYQFISDPIDIFNPVYGNYTLRDDQLSYHRSGRHQNGYYIQNQIKYNDRLILLLGGRYDQSKSRTQNEIMGNDSRTDDDKFTKTAGLMYLFDNGLSPYISYAESFQPIADYDASGQQYKPTMGKQTEVGVKYTPDGFNGYASAAIFDLRQDNILTTDIDNPIRRVQAGKARSRGIELAFSGEVYQGLTVTANYTYNEVETTNSGVAGESGSRLPGLPLHNASAWIAYAFNGRFEGLSIGSGVRYVGSTFGDKTESPDLKVPAYTLWDAMIAYDFSKNWRLQVNATNLTNKEYVSACDFWCYYGEGRNVSANISYRW</sequence>
<evidence type="ECO:0000256" key="3">
    <source>
        <dbReference type="ARBA" id="ARBA00022448"/>
    </source>
</evidence>
<feature type="chain" id="PRO_5041323770" evidence="16">
    <location>
        <begin position="34"/>
        <end position="797"/>
    </location>
</feature>
<keyword evidence="8" id="KW-0408">Iron</keyword>
<evidence type="ECO:0000256" key="7">
    <source>
        <dbReference type="ARBA" id="ARBA00022729"/>
    </source>
</evidence>
<comment type="caution">
    <text evidence="18">The sequence shown here is derived from an EMBL/GenBank/DDBJ whole genome shotgun (WGS) entry which is preliminary data.</text>
</comment>
<evidence type="ECO:0000313" key="19">
    <source>
        <dbReference type="EMBL" id="MCV9882174.1"/>
    </source>
</evidence>
<evidence type="ECO:0000256" key="6">
    <source>
        <dbReference type="ARBA" id="ARBA00022692"/>
    </source>
</evidence>
<dbReference type="InterPro" id="IPR011662">
    <property type="entry name" value="Secretin/TonB_short_N"/>
</dbReference>
<evidence type="ECO:0000256" key="2">
    <source>
        <dbReference type="ARBA" id="ARBA00009810"/>
    </source>
</evidence>
<evidence type="ECO:0000256" key="10">
    <source>
        <dbReference type="ARBA" id="ARBA00023077"/>
    </source>
</evidence>
<keyword evidence="10 15" id="KW-0798">TonB box</keyword>
<dbReference type="SMART" id="SM00965">
    <property type="entry name" value="STN"/>
    <property type="match status" value="1"/>
</dbReference>
<dbReference type="InterPro" id="IPR039426">
    <property type="entry name" value="TonB-dep_rcpt-like"/>
</dbReference>
<evidence type="ECO:0000256" key="9">
    <source>
        <dbReference type="ARBA" id="ARBA00023065"/>
    </source>
</evidence>
<keyword evidence="4 14" id="KW-1134">Transmembrane beta strand</keyword>
<feature type="signal peptide" evidence="16">
    <location>
        <begin position="1"/>
        <end position="33"/>
    </location>
</feature>
<comment type="subcellular location">
    <subcellularLocation>
        <location evidence="1 14">Cell outer membrane</location>
        <topology evidence="1 14">Multi-pass membrane protein</topology>
    </subcellularLocation>
</comment>
<evidence type="ECO:0000313" key="20">
    <source>
        <dbReference type="Proteomes" id="UP001165568"/>
    </source>
</evidence>
<protein>
    <submittedName>
        <fullName evidence="18">TonB-dependent siderophore receptor</fullName>
    </submittedName>
</protein>
<name>A0AA41XUK4_9GAMM</name>